<sequence length="50" mass="5557">MADFFYKCLECGWILEPEDGKKPERCEKCGGECTIVPVAQEPGQFGCVSK</sequence>
<keyword evidence="2" id="KW-1185">Reference proteome</keyword>
<evidence type="ECO:0008006" key="3">
    <source>
        <dbReference type="Google" id="ProtNLM"/>
    </source>
</evidence>
<dbReference type="Proteomes" id="UP000276437">
    <property type="component" value="Chromosome"/>
</dbReference>
<evidence type="ECO:0000313" key="1">
    <source>
        <dbReference type="EMBL" id="BBB90824.1"/>
    </source>
</evidence>
<protein>
    <recommendedName>
        <fullName evidence="3">Rubredoxin-like domain-containing protein</fullName>
    </recommendedName>
</protein>
<dbReference type="RefSeq" id="WP_158618678.1">
    <property type="nucleotide sequence ID" value="NZ_AP018449.1"/>
</dbReference>
<dbReference type="OrthoDB" id="9799749at2"/>
<dbReference type="KEGG" id="mana:MAMMFC1_01485"/>
<dbReference type="EMBL" id="AP018449">
    <property type="protein sequence ID" value="BBB90824.1"/>
    <property type="molecule type" value="Genomic_DNA"/>
</dbReference>
<name>A0A348AIC6_9FIRM</name>
<gene>
    <name evidence="1" type="ORF">MAMMFC1_01485</name>
</gene>
<proteinExistence type="predicted"/>
<reference evidence="1 2" key="1">
    <citation type="journal article" date="2018" name="Int. J. Syst. Evol. Microbiol.">
        <title>Methylomusa anaerophila gen. nov., sp. nov., an anaerobic methanol-utilizing bacterium isolated from a microbial fuel cell.</title>
        <authorList>
            <person name="Amano N."/>
            <person name="Yamamuro A."/>
            <person name="Miyahara M."/>
            <person name="Kouzuma A."/>
            <person name="Abe T."/>
            <person name="Watanabe K."/>
        </authorList>
    </citation>
    <scope>NUCLEOTIDE SEQUENCE [LARGE SCALE GENOMIC DNA]</scope>
    <source>
        <strain evidence="1 2">MMFC1</strain>
    </source>
</reference>
<dbReference type="AlphaFoldDB" id="A0A348AIC6"/>
<organism evidence="1 2">
    <name type="scientific">Methylomusa anaerophila</name>
    <dbReference type="NCBI Taxonomy" id="1930071"/>
    <lineage>
        <taxon>Bacteria</taxon>
        <taxon>Bacillati</taxon>
        <taxon>Bacillota</taxon>
        <taxon>Negativicutes</taxon>
        <taxon>Selenomonadales</taxon>
        <taxon>Sporomusaceae</taxon>
        <taxon>Methylomusa</taxon>
    </lineage>
</organism>
<accession>A0A348AIC6</accession>
<evidence type="ECO:0000313" key="2">
    <source>
        <dbReference type="Proteomes" id="UP000276437"/>
    </source>
</evidence>